<keyword evidence="1" id="KW-0812">Transmembrane</keyword>
<dbReference type="RefSeq" id="WP_115692616.1">
    <property type="nucleotide sequence ID" value="NZ_CP031417.1"/>
</dbReference>
<sequence>MAWWFDRPLLSAITRNWDEAAVKNYPERIRRHEESIPTPISEALQNIDAKATGLLTHVSMMIAGLGLIAPLVANHRFEEAIIVGEMAVYLILAVGCLRCLTIFGPRDLGVDTGLAGIGSELLLRRELYALCVRAAIIITMLVVITLPVLYFW</sequence>
<organism evidence="2 3">
    <name type="scientific">Pseudolabrys taiwanensis</name>
    <dbReference type="NCBI Taxonomy" id="331696"/>
    <lineage>
        <taxon>Bacteria</taxon>
        <taxon>Pseudomonadati</taxon>
        <taxon>Pseudomonadota</taxon>
        <taxon>Alphaproteobacteria</taxon>
        <taxon>Hyphomicrobiales</taxon>
        <taxon>Xanthobacteraceae</taxon>
        <taxon>Pseudolabrys</taxon>
    </lineage>
</organism>
<evidence type="ECO:0000256" key="1">
    <source>
        <dbReference type="SAM" id="Phobius"/>
    </source>
</evidence>
<dbReference type="Proteomes" id="UP000254889">
    <property type="component" value="Chromosome"/>
</dbReference>
<feature type="transmembrane region" description="Helical" evidence="1">
    <location>
        <begin position="127"/>
        <end position="151"/>
    </location>
</feature>
<evidence type="ECO:0000313" key="2">
    <source>
        <dbReference type="EMBL" id="AXK82237.1"/>
    </source>
</evidence>
<dbReference type="EMBL" id="CP031417">
    <property type="protein sequence ID" value="AXK82237.1"/>
    <property type="molecule type" value="Genomic_DNA"/>
</dbReference>
<evidence type="ECO:0000313" key="3">
    <source>
        <dbReference type="Proteomes" id="UP000254889"/>
    </source>
</evidence>
<gene>
    <name evidence="2" type="ORF">DW352_17910</name>
</gene>
<name>A0A345ZZ90_9HYPH</name>
<dbReference type="OrthoDB" id="8449387at2"/>
<proteinExistence type="predicted"/>
<dbReference type="AlphaFoldDB" id="A0A345ZZ90"/>
<accession>A0A345ZZ90</accession>
<keyword evidence="3" id="KW-1185">Reference proteome</keyword>
<feature type="transmembrane region" description="Helical" evidence="1">
    <location>
        <begin position="80"/>
        <end position="103"/>
    </location>
</feature>
<protein>
    <submittedName>
        <fullName evidence="2">Uncharacterized protein</fullName>
    </submittedName>
</protein>
<keyword evidence="1" id="KW-1133">Transmembrane helix</keyword>
<dbReference type="KEGG" id="ptaw:DW352_17910"/>
<keyword evidence="1" id="KW-0472">Membrane</keyword>
<reference evidence="2 3" key="1">
    <citation type="submission" date="2018-07" db="EMBL/GenBank/DDBJ databases">
        <authorList>
            <person name="Quirk P.G."/>
            <person name="Krulwich T.A."/>
        </authorList>
    </citation>
    <scope>NUCLEOTIDE SEQUENCE [LARGE SCALE GENOMIC DNA]</scope>
    <source>
        <strain evidence="2 3">CC-BB4</strain>
    </source>
</reference>
<feature type="transmembrane region" description="Helical" evidence="1">
    <location>
        <begin position="54"/>
        <end position="73"/>
    </location>
</feature>